<dbReference type="KEGG" id="vg:55013093"/>
<accession>A0A4D6DZ29</accession>
<evidence type="ECO:0000313" key="1">
    <source>
        <dbReference type="EMBL" id="QBZ71515.1"/>
    </source>
</evidence>
<protein>
    <submittedName>
        <fullName evidence="1">Uncharacterized protein</fullName>
    </submittedName>
</protein>
<keyword evidence="2" id="KW-1185">Reference proteome</keyword>
<dbReference type="RefSeq" id="YP_009821609.1">
    <property type="nucleotide sequence ID" value="NC_048177.1"/>
</dbReference>
<sequence>MSKLKLGQRVKSTWFNDAVGVVVYRGDTGESLPAFDAHPDVDMYRGLASDDDDFIVLFDDTQAEGVSGELAGVLGYGYDNDGDFEALE</sequence>
<dbReference type="GeneID" id="55013093"/>
<name>A0A4D6DZ29_9CAUD</name>
<organism evidence="1 2">
    <name type="scientific">Escherichia phage Lidtsur</name>
    <dbReference type="NCBI Taxonomy" id="2562235"/>
    <lineage>
        <taxon>Viruses</taxon>
        <taxon>Duplodnaviria</taxon>
        <taxon>Heunggongvirae</taxon>
        <taxon>Uroviricota</taxon>
        <taxon>Caudoviricetes</taxon>
        <taxon>Autographivirales</taxon>
        <taxon>Autoscriptoviridae</taxon>
        <taxon>Stentvirinae</taxon>
        <taxon>Bonnellvirus</taxon>
        <taxon>Bonnellvirus lidtsur</taxon>
    </lineage>
</organism>
<evidence type="ECO:0000313" key="2">
    <source>
        <dbReference type="Proteomes" id="UP000297092"/>
    </source>
</evidence>
<dbReference type="EMBL" id="MK629528">
    <property type="protein sequence ID" value="QBZ71515.1"/>
    <property type="molecule type" value="Genomic_DNA"/>
</dbReference>
<dbReference type="Proteomes" id="UP000297092">
    <property type="component" value="Segment"/>
</dbReference>
<reference evidence="2" key="1">
    <citation type="submission" date="2019-03" db="EMBL/GenBank/DDBJ databases">
        <authorList>
            <person name="Olsen N.S."/>
            <person name="Kot W."/>
            <person name="Hansen L.H."/>
        </authorList>
    </citation>
    <scope>NUCLEOTIDE SEQUENCE [LARGE SCALE GENOMIC DNA]</scope>
</reference>
<proteinExistence type="predicted"/>